<dbReference type="InterPro" id="IPR050361">
    <property type="entry name" value="MPP/UQCRC_Complex"/>
</dbReference>
<dbReference type="InterPro" id="IPR007863">
    <property type="entry name" value="Peptidase_M16_C"/>
</dbReference>
<name>A0A543KQX9_9MICO</name>
<evidence type="ECO:0000313" key="4">
    <source>
        <dbReference type="EMBL" id="TQM97485.1"/>
    </source>
</evidence>
<evidence type="ECO:0000259" key="3">
    <source>
        <dbReference type="Pfam" id="PF05193"/>
    </source>
</evidence>
<feature type="domain" description="Peptidase M16 N-terminal" evidence="2">
    <location>
        <begin position="18"/>
        <end position="142"/>
    </location>
</feature>
<comment type="caution">
    <text evidence="4">The sequence shown here is derived from an EMBL/GenBank/DDBJ whole genome shotgun (WGS) entry which is preliminary data.</text>
</comment>
<dbReference type="InterPro" id="IPR011249">
    <property type="entry name" value="Metalloenz_LuxS/M16"/>
</dbReference>
<dbReference type="SUPFAM" id="SSF63411">
    <property type="entry name" value="LuxS/MPP-like metallohydrolase"/>
    <property type="match status" value="2"/>
</dbReference>
<dbReference type="AlphaFoldDB" id="A0A543KQX9"/>
<dbReference type="EMBL" id="VFPU01000001">
    <property type="protein sequence ID" value="TQM97485.1"/>
    <property type="molecule type" value="Genomic_DNA"/>
</dbReference>
<dbReference type="OrthoDB" id="9811314at2"/>
<sequence>MPLDFPIATTTLPNGLRVVVSEDRSVPSVSINLWVEVGSRDEDPGRTGLAHLFEHLMFQGSELVEEGEHMALLMSEGGRANATTSFDRTTYVESVPTGALELALWLEADRHGHLLPAVTQANLDNQRDVVVEEKRQRYDTVPYGQALAHACRLLFPEGHPYRHTTIGDMADLQAATLDDVHAFYTTHYGPRRSILTLVGDVSADEAFALAERYLGHLEDGSAPRRAPAAPLGPLAAPVELDVVEEVPSERLYLAFRLPAVTDPEFLPCALALDALAGLGVSRLHLRLLRREETASGVHATALGLAGGTSLGLVVLDVSDGVDPAIVEAAVHEELEALAAGGPLEAELEASRADTERSWLEAMASFDERADLLSRATSVHGDPGQVNRYLDDVLEVTGEQVRAAAARWLAPTAAATLRYRRPAESLDAQDEMAGDVEAVVAHAPDGVER</sequence>
<evidence type="ECO:0000313" key="5">
    <source>
        <dbReference type="Proteomes" id="UP000315133"/>
    </source>
</evidence>
<dbReference type="GO" id="GO:0046872">
    <property type="term" value="F:metal ion binding"/>
    <property type="evidence" value="ECO:0007669"/>
    <property type="project" value="InterPro"/>
</dbReference>
<reference evidence="4 5" key="1">
    <citation type="submission" date="2019-06" db="EMBL/GenBank/DDBJ databases">
        <title>Sequencing the genomes of 1000 actinobacteria strains.</title>
        <authorList>
            <person name="Klenk H.-P."/>
        </authorList>
    </citation>
    <scope>NUCLEOTIDE SEQUENCE [LARGE SCALE GENOMIC DNA]</scope>
    <source>
        <strain evidence="4 5">DSM 12362</strain>
    </source>
</reference>
<dbReference type="Proteomes" id="UP000315133">
    <property type="component" value="Unassembled WGS sequence"/>
</dbReference>
<evidence type="ECO:0000259" key="2">
    <source>
        <dbReference type="Pfam" id="PF00675"/>
    </source>
</evidence>
<evidence type="ECO:0000256" key="1">
    <source>
        <dbReference type="ARBA" id="ARBA00007261"/>
    </source>
</evidence>
<accession>A0A543KQX9</accession>
<proteinExistence type="inferred from homology"/>
<keyword evidence="5" id="KW-1185">Reference proteome</keyword>
<dbReference type="PANTHER" id="PTHR11851:SF49">
    <property type="entry name" value="MITOCHONDRIAL-PROCESSING PEPTIDASE SUBUNIT ALPHA"/>
    <property type="match status" value="1"/>
</dbReference>
<dbReference type="PANTHER" id="PTHR11851">
    <property type="entry name" value="METALLOPROTEASE"/>
    <property type="match status" value="1"/>
</dbReference>
<dbReference type="Pfam" id="PF05193">
    <property type="entry name" value="Peptidase_M16_C"/>
    <property type="match status" value="1"/>
</dbReference>
<dbReference type="Gene3D" id="3.30.830.10">
    <property type="entry name" value="Metalloenzyme, LuxS/M16 peptidase-like"/>
    <property type="match status" value="2"/>
</dbReference>
<protein>
    <submittedName>
        <fullName evidence="4">Putative Zn-dependent peptidase</fullName>
    </submittedName>
</protein>
<dbReference type="Pfam" id="PF00675">
    <property type="entry name" value="Peptidase_M16"/>
    <property type="match status" value="1"/>
</dbReference>
<gene>
    <name evidence="4" type="ORF">FB476_2397</name>
</gene>
<dbReference type="InterPro" id="IPR011765">
    <property type="entry name" value="Pept_M16_N"/>
</dbReference>
<feature type="domain" description="Peptidase M16 C-terminal" evidence="3">
    <location>
        <begin position="175"/>
        <end position="351"/>
    </location>
</feature>
<comment type="similarity">
    <text evidence="1">Belongs to the peptidase M16 family.</text>
</comment>
<dbReference type="RefSeq" id="WP_141819079.1">
    <property type="nucleotide sequence ID" value="NZ_BAAAIL010000002.1"/>
</dbReference>
<organism evidence="4 5">
    <name type="scientific">Ornithinimicrobium humiphilum</name>
    <dbReference type="NCBI Taxonomy" id="125288"/>
    <lineage>
        <taxon>Bacteria</taxon>
        <taxon>Bacillati</taxon>
        <taxon>Actinomycetota</taxon>
        <taxon>Actinomycetes</taxon>
        <taxon>Micrococcales</taxon>
        <taxon>Ornithinimicrobiaceae</taxon>
        <taxon>Ornithinimicrobium</taxon>
    </lineage>
</organism>